<evidence type="ECO:0000313" key="4">
    <source>
        <dbReference type="Proteomes" id="UP000674143"/>
    </source>
</evidence>
<dbReference type="EMBL" id="JAFHLR010000033">
    <property type="protein sequence ID" value="KAG5469174.1"/>
    <property type="molecule type" value="Genomic_DNA"/>
</dbReference>
<feature type="region of interest" description="Disordered" evidence="2">
    <location>
        <begin position="557"/>
        <end position="585"/>
    </location>
</feature>
<feature type="region of interest" description="Disordered" evidence="2">
    <location>
        <begin position="731"/>
        <end position="788"/>
    </location>
</feature>
<feature type="compositionally biased region" description="Polar residues" evidence="2">
    <location>
        <begin position="1200"/>
        <end position="1223"/>
    </location>
</feature>
<dbReference type="GeneID" id="92358533"/>
<evidence type="ECO:0000313" key="3">
    <source>
        <dbReference type="EMBL" id="KAG5469174.1"/>
    </source>
</evidence>
<evidence type="ECO:0000256" key="1">
    <source>
        <dbReference type="SAM" id="Coils"/>
    </source>
</evidence>
<name>A0A836KAE0_9TRYP</name>
<dbReference type="KEGG" id="loi:92358533"/>
<reference evidence="4" key="2">
    <citation type="journal article" date="2021" name="Sci. Data">
        <title>Chromosome-scale genome sequencing, assembly and annotation of six genomes from subfamily Leishmaniinae.</title>
        <authorList>
            <person name="Almutairi H."/>
            <person name="Urbaniak M.D."/>
            <person name="Bates M.D."/>
            <person name="Jariyapan N."/>
            <person name="Kwakye-Nuako G."/>
            <person name="Thomaz Soccol V."/>
            <person name="Al-Salem W.S."/>
            <person name="Dillon R.J."/>
            <person name="Bates P.A."/>
            <person name="Gatherer D."/>
        </authorList>
    </citation>
    <scope>NUCLEOTIDE SEQUENCE [LARGE SCALE GENOMIC DNA]</scope>
</reference>
<feature type="region of interest" description="Disordered" evidence="2">
    <location>
        <begin position="346"/>
        <end position="379"/>
    </location>
</feature>
<feature type="compositionally biased region" description="Low complexity" evidence="2">
    <location>
        <begin position="1498"/>
        <end position="1517"/>
    </location>
</feature>
<feature type="region of interest" description="Disordered" evidence="2">
    <location>
        <begin position="1495"/>
        <end position="1609"/>
    </location>
</feature>
<feature type="coiled-coil region" evidence="1">
    <location>
        <begin position="1125"/>
        <end position="1152"/>
    </location>
</feature>
<feature type="region of interest" description="Disordered" evidence="2">
    <location>
        <begin position="1"/>
        <end position="22"/>
    </location>
</feature>
<feature type="region of interest" description="Disordered" evidence="2">
    <location>
        <begin position="1176"/>
        <end position="1261"/>
    </location>
</feature>
<gene>
    <name evidence="3" type="ORF">LSCM4_02572</name>
</gene>
<feature type="compositionally biased region" description="Low complexity" evidence="2">
    <location>
        <begin position="1418"/>
        <end position="1430"/>
    </location>
</feature>
<dbReference type="Proteomes" id="UP000674143">
    <property type="component" value="Unassembled WGS sequence"/>
</dbReference>
<reference evidence="4" key="1">
    <citation type="journal article" date="2021" name="Microbiol. Resour. Announc.">
        <title>LGAAP: Leishmaniinae Genome Assembly and Annotation Pipeline.</title>
        <authorList>
            <person name="Almutairi H."/>
            <person name="Urbaniak M.D."/>
            <person name="Bates M.D."/>
            <person name="Jariyapan N."/>
            <person name="Kwakye-Nuako G."/>
            <person name="Thomaz-Soccol V."/>
            <person name="Al-Salem W.S."/>
            <person name="Dillon R.J."/>
            <person name="Bates P.A."/>
            <person name="Gatherer D."/>
        </authorList>
    </citation>
    <scope>NUCLEOTIDE SEQUENCE [LARGE SCALE GENOMIC DNA]</scope>
</reference>
<organism evidence="3 4">
    <name type="scientific">Leishmania orientalis</name>
    <dbReference type="NCBI Taxonomy" id="2249476"/>
    <lineage>
        <taxon>Eukaryota</taxon>
        <taxon>Discoba</taxon>
        <taxon>Euglenozoa</taxon>
        <taxon>Kinetoplastea</taxon>
        <taxon>Metakinetoplastina</taxon>
        <taxon>Trypanosomatida</taxon>
        <taxon>Trypanosomatidae</taxon>
        <taxon>Leishmaniinae</taxon>
        <taxon>Leishmania</taxon>
    </lineage>
</organism>
<keyword evidence="1" id="KW-0175">Coiled coil</keyword>
<proteinExistence type="predicted"/>
<feature type="region of interest" description="Disordered" evidence="2">
    <location>
        <begin position="868"/>
        <end position="901"/>
    </location>
</feature>
<evidence type="ECO:0000256" key="2">
    <source>
        <dbReference type="SAM" id="MobiDB-lite"/>
    </source>
</evidence>
<feature type="region of interest" description="Disordered" evidence="2">
    <location>
        <begin position="1447"/>
        <end position="1466"/>
    </location>
</feature>
<feature type="region of interest" description="Disordered" evidence="2">
    <location>
        <begin position="445"/>
        <end position="470"/>
    </location>
</feature>
<feature type="region of interest" description="Disordered" evidence="2">
    <location>
        <begin position="1403"/>
        <end position="1435"/>
    </location>
</feature>
<feature type="compositionally biased region" description="Gly residues" evidence="2">
    <location>
        <begin position="1566"/>
        <end position="1609"/>
    </location>
</feature>
<dbReference type="RefSeq" id="XP_067060151.1">
    <property type="nucleotide sequence ID" value="XM_067204599.1"/>
</dbReference>
<accession>A0A836KAE0</accession>
<keyword evidence="4" id="KW-1185">Reference proteome</keyword>
<comment type="caution">
    <text evidence="3">The sequence shown here is derived from an EMBL/GenBank/DDBJ whole genome shotgun (WGS) entry which is preliminary data.</text>
</comment>
<feature type="compositionally biased region" description="Basic and acidic residues" evidence="2">
    <location>
        <begin position="1"/>
        <end position="10"/>
    </location>
</feature>
<feature type="compositionally biased region" description="Polar residues" evidence="2">
    <location>
        <begin position="454"/>
        <end position="470"/>
    </location>
</feature>
<protein>
    <submittedName>
        <fullName evidence="3">Uncharacterized protein</fullName>
    </submittedName>
</protein>
<feature type="region of interest" description="Disordered" evidence="2">
    <location>
        <begin position="1306"/>
        <end position="1330"/>
    </location>
</feature>
<sequence>MTLKDADVHDAGPLMKEVAPNEATTRPTETFVHFSSFRDAYSAWHESVDFFQWLQSSDYAVTLLAASNLRPLCFTARERGITPAASPSHDIEPPAVHLVLCAPCCNTTVVLSEEERLTLAKLARTFPFYGRSNGVVTRKESSSAIPVHATELERQHGIIAGLLARAHQDGCAWRDGQDVGEKGSEAGEATVSCARQILLGSPSLCIMESATVRGFCAALKLRSPGAEVTTNAAARVRCLLPRGTPPSVVRQWMEETLAVLDPALSAVDCGAATGVPRLRYSGSNVNDRILQLFFASRKRPRPEAVSGAAVGETGVSGEVVLQYMALLMSLYGYKVASASDVRSAEAENSGGEDAASGRGKTPTCAGSHRSSPLDAPPWKGARMIQSAADEEEGNRRTHRETVTQSTMMSNADTMMLLGWCMRCKFCAHCPAIVAVRESVTTTTTTTVPATRTSGSVRTPTGTADLTAPDTSCNETPMFLDEEVHALQSQRPMGAAVQCGSGVEGSEDVLGALAEVEAALLSAACCRRGDQLEHDVHSREKEEGNAALSATPALLADQSGAEGAPGSDDACTGNEESRDVGGDGVRPAEANSGDDCCCDAIPCDEQSTQVNSGVAFSQAEVTASPVTAVTDTAAPASPSSLTTATTKTVTTRATRSVTTITFTFSRRPILQEDNQQQLQQPRSCVSSAGHHDSCPWNRLFLTDTIDTTALSAPERFMDFTWSVGANDEAVGEESVTDRSRSASASLVTPGKQGTCDAPKTAGGANANGNELLVEPRDPSPSAGASGACEDSEAFSHRTILILRFLLPEVERLITTWRLSEEWERTRPSEYLRHPLWRTWLTSRTLHPVHTESVDGVMEQYLRSLERQLMPSQDSAEEPGMREKSPTAAAGGNNNGHSVSNQPAAGAMTNAMREALGSPEELCATMGAPLCNNSATSFSQTVETALQLATRSLQQCFASDPGTTNSGTAARSGDARRLLDEGLRLLLRASGTSTAQSVTVGNEAALKDSISAADNEESRREEAAAAMRAFLRTVEARYTDAVARECSSNASRLRLALQRESIPRALHEITTSLYPTLEAHGAERTTSTDDPAYVVHVALGNINAAPSLTLSDQDRFCVMQYLQGMHHAAQEEQLQLAKEKAQEAQRLADAKAAAAASATATAAAAATPFAPVVRAPVTHNNAGKGRATQQQRSKGSRGANPSPHQSSLQNQKQHQPVLQASTPNHRTSKVPVPHPARPSSVSAVFQADSRHSGGSAPQPLGYDNLPWASSPLFMHGGPGASPPPQPSPVFHSPHDAKANSAQHLMGAPRNVQEGGIGPFNPSSSSSSSLFPAPIAAPGGGQEPFFLGSGLGGGARAEPGFVDDGGPFFSAMHPFGWSPFPPGPSLGDNANVVTAALYNHQLGAAQPRGRVSGPHPCGSDSVLGSLNTSNLSSGSGGAVEDVRLSNWSSSSASQAPAYGGGSGGGVTSQCASPVLRRDCTEGGNRYVGGASVPSVLGTAVPSSFTTPKPSPSATQPPSASRGGATNRARGSRQNLQLPAPHSLSSPRGKASSPALVGGGSNVHAPAARSGGGGGVGRSGQGRGRGGGGGSGQRRGGVGRGGGGAGSGFRRGG</sequence>